<keyword evidence="6 17" id="KW-0285">Flavoprotein</keyword>
<feature type="binding site" evidence="17">
    <location>
        <position position="139"/>
    </location>
    <ligand>
        <name>Mg(2+)</name>
        <dbReference type="ChEBI" id="CHEBI:18420"/>
    </ligand>
</feature>
<name>A0ABD5NM26_9EURY</name>
<gene>
    <name evidence="17" type="primary">ribK</name>
    <name evidence="19" type="ORF">ACFOUR_06550</name>
</gene>
<dbReference type="InterPro" id="IPR036388">
    <property type="entry name" value="WH-like_DNA-bd_sf"/>
</dbReference>
<keyword evidence="20" id="KW-1185">Reference proteome</keyword>
<feature type="binding site" evidence="17">
    <location>
        <position position="208"/>
    </location>
    <ligand>
        <name>FMN</name>
        <dbReference type="ChEBI" id="CHEBI:58210"/>
    </ligand>
</feature>
<evidence type="ECO:0000256" key="1">
    <source>
        <dbReference type="ARBA" id="ARBA00003072"/>
    </source>
</evidence>
<evidence type="ECO:0000256" key="16">
    <source>
        <dbReference type="ARBA" id="ARBA00047857"/>
    </source>
</evidence>
<dbReference type="GO" id="GO:0000287">
    <property type="term" value="F:magnesium ion binding"/>
    <property type="evidence" value="ECO:0007669"/>
    <property type="project" value="UniProtKB-UniRule"/>
</dbReference>
<protein>
    <recommendedName>
        <fullName evidence="5 17">Riboflavin kinase</fullName>
        <shortName evidence="17">RFK</shortName>
        <ecNumber evidence="4 17">2.7.1.161</ecNumber>
    </recommendedName>
    <alternativeName>
        <fullName evidence="14 17">CTP-dependent riboflavin kinase</fullName>
    </alternativeName>
    <alternativeName>
        <fullName evidence="15 17">CTP:riboflavin 5'-phosphotransferase</fullName>
    </alternativeName>
    <alternativeName>
        <fullName evidence="13 17">Flavokinase</fullName>
    </alternativeName>
</protein>
<dbReference type="GO" id="GO:0009398">
    <property type="term" value="P:FMN biosynthetic process"/>
    <property type="evidence" value="ECO:0007669"/>
    <property type="project" value="UniProtKB-UniRule"/>
</dbReference>
<evidence type="ECO:0000256" key="7">
    <source>
        <dbReference type="ARBA" id="ARBA00022643"/>
    </source>
</evidence>
<evidence type="ECO:0000256" key="13">
    <source>
        <dbReference type="ARBA" id="ARBA00029789"/>
    </source>
</evidence>
<keyword evidence="10 17" id="KW-0547">Nucleotide-binding</keyword>
<dbReference type="InterPro" id="IPR023465">
    <property type="entry name" value="Riboflavin_kinase_dom_sf"/>
</dbReference>
<dbReference type="EMBL" id="JBHSAQ010000002">
    <property type="protein sequence ID" value="MFC3958031.1"/>
    <property type="molecule type" value="Genomic_DNA"/>
</dbReference>
<evidence type="ECO:0000256" key="10">
    <source>
        <dbReference type="ARBA" id="ARBA00022741"/>
    </source>
</evidence>
<dbReference type="SMART" id="SM00419">
    <property type="entry name" value="HTH_CRP"/>
    <property type="match status" value="1"/>
</dbReference>
<proteinExistence type="inferred from homology"/>
<evidence type="ECO:0000256" key="17">
    <source>
        <dbReference type="HAMAP-Rule" id="MF_01285"/>
    </source>
</evidence>
<organism evidence="19 20">
    <name type="scientific">Halovivax cerinus</name>
    <dbReference type="NCBI Taxonomy" id="1487865"/>
    <lineage>
        <taxon>Archaea</taxon>
        <taxon>Methanobacteriati</taxon>
        <taxon>Methanobacteriota</taxon>
        <taxon>Stenosarchaea group</taxon>
        <taxon>Halobacteria</taxon>
        <taxon>Halobacteriales</taxon>
        <taxon>Natrialbaceae</taxon>
        <taxon>Halovivax</taxon>
    </lineage>
</organism>
<dbReference type="GO" id="GO:0016773">
    <property type="term" value="F:phosphotransferase activity, alcohol group as acceptor"/>
    <property type="evidence" value="ECO:0007669"/>
    <property type="project" value="UniProtKB-UniRule"/>
</dbReference>
<evidence type="ECO:0000313" key="19">
    <source>
        <dbReference type="EMBL" id="MFC3958031.1"/>
    </source>
</evidence>
<evidence type="ECO:0000256" key="4">
    <source>
        <dbReference type="ARBA" id="ARBA00011987"/>
    </source>
</evidence>
<dbReference type="CDD" id="cd00090">
    <property type="entry name" value="HTH_ARSR"/>
    <property type="match status" value="1"/>
</dbReference>
<comment type="pathway">
    <text evidence="2 17">Cofactor biosynthesis; FMN biosynthesis; FMN from riboflavin (CTP route): step 1/1.</text>
</comment>
<dbReference type="Pfam" id="PF01982">
    <property type="entry name" value="CTP-dep_RFKase"/>
    <property type="match status" value="1"/>
</dbReference>
<evidence type="ECO:0000256" key="2">
    <source>
        <dbReference type="ARBA" id="ARBA00005219"/>
    </source>
</evidence>
<dbReference type="InterPro" id="IPR000485">
    <property type="entry name" value="AsnC-type_HTH_dom"/>
</dbReference>
<dbReference type="InterPro" id="IPR012318">
    <property type="entry name" value="HTH_CRP"/>
</dbReference>
<dbReference type="InterPro" id="IPR023470">
    <property type="entry name" value="Riboflavin_kinase_archaeal"/>
</dbReference>
<dbReference type="InterPro" id="IPR023602">
    <property type="entry name" value="Riboflavin_kinase_CTP-dep"/>
</dbReference>
<evidence type="ECO:0000256" key="15">
    <source>
        <dbReference type="ARBA" id="ARBA00033116"/>
    </source>
</evidence>
<feature type="binding site" evidence="17">
    <location>
        <begin position="108"/>
        <end position="113"/>
    </location>
    <ligand>
        <name>CDP</name>
        <dbReference type="ChEBI" id="CHEBI:58069"/>
    </ligand>
</feature>
<evidence type="ECO:0000313" key="20">
    <source>
        <dbReference type="Proteomes" id="UP001595846"/>
    </source>
</evidence>
<dbReference type="RefSeq" id="WP_256530719.1">
    <property type="nucleotide sequence ID" value="NZ_CP101824.1"/>
</dbReference>
<dbReference type="PANTHER" id="PTHR40706:SF1">
    <property type="entry name" value="RIBOFLAVIN KINASE"/>
    <property type="match status" value="1"/>
</dbReference>
<evidence type="ECO:0000256" key="12">
    <source>
        <dbReference type="ARBA" id="ARBA00022842"/>
    </source>
</evidence>
<keyword evidence="11 17" id="KW-0418">Kinase</keyword>
<comment type="similarity">
    <text evidence="3 17">Belongs to the archaeal riboflavin kinase family.</text>
</comment>
<dbReference type="InterPro" id="IPR039063">
    <property type="entry name" value="RibK_CTP-dep"/>
</dbReference>
<dbReference type="InterPro" id="IPR011991">
    <property type="entry name" value="ArsR-like_HTH"/>
</dbReference>
<evidence type="ECO:0000256" key="14">
    <source>
        <dbReference type="ARBA" id="ARBA00030544"/>
    </source>
</evidence>
<dbReference type="SUPFAM" id="SSF82114">
    <property type="entry name" value="Riboflavin kinase-like"/>
    <property type="match status" value="1"/>
</dbReference>
<dbReference type="PRINTS" id="PR00033">
    <property type="entry name" value="HTHASNC"/>
</dbReference>
<dbReference type="GO" id="GO:0016301">
    <property type="term" value="F:kinase activity"/>
    <property type="evidence" value="ECO:0007669"/>
    <property type="project" value="UniProtKB-UniRule"/>
</dbReference>
<evidence type="ECO:0000256" key="5">
    <source>
        <dbReference type="ARBA" id="ARBA00017394"/>
    </source>
</evidence>
<comment type="function">
    <text evidence="1 17">Catalyzes the CTP-dependent phosphorylation of riboflavin (vitamin B2) to form flavin mononucleotide (FMN).</text>
</comment>
<dbReference type="PANTHER" id="PTHR40706">
    <property type="entry name" value="RIBOFLAVIN KINASE"/>
    <property type="match status" value="1"/>
</dbReference>
<comment type="cofactor">
    <cofactor evidence="17">
        <name>Mg(2+)</name>
        <dbReference type="ChEBI" id="CHEBI:18420"/>
    </cofactor>
    <text evidence="17">Binds 1 Mg(2+) ion per subunit.</text>
</comment>
<sequence>MSLTATSAVGHDERATLKLLALSGGLEGDVKISCADLADQLGASNQTASRRLQRLESAGLIERDTVSDGQWVVVTDEGEHELRTAYEEYRRIFESAPQVDLEGSVTSGMGEGRHYISLPGYQRQFEDRLGYDPFPGTLNVELRGESVRRRRAMDAVEPVPIDGWEDDERTYGPAVCHPATVETTDGETYTETHTIAPERTHHDEDQLELIAPEKLRDVLDLTDGDQVIVHVGDD</sequence>
<dbReference type="Gene3D" id="1.10.10.10">
    <property type="entry name" value="Winged helix-like DNA-binding domain superfamily/Winged helix DNA-binding domain"/>
    <property type="match status" value="1"/>
</dbReference>
<comment type="caution">
    <text evidence="19">The sequence shown here is derived from an EMBL/GenBank/DDBJ whole genome shotgun (WGS) entry which is preliminary data.</text>
</comment>
<comment type="catalytic activity">
    <reaction evidence="16 17">
        <text>riboflavin + CTP = CDP + FMN + H(+)</text>
        <dbReference type="Rhea" id="RHEA:25021"/>
        <dbReference type="ChEBI" id="CHEBI:15378"/>
        <dbReference type="ChEBI" id="CHEBI:37563"/>
        <dbReference type="ChEBI" id="CHEBI:57986"/>
        <dbReference type="ChEBI" id="CHEBI:58069"/>
        <dbReference type="ChEBI" id="CHEBI:58210"/>
        <dbReference type="EC" id="2.7.1.161"/>
    </reaction>
</comment>
<evidence type="ECO:0000259" key="18">
    <source>
        <dbReference type="SMART" id="SM00419"/>
    </source>
</evidence>
<feature type="binding site" evidence="17">
    <location>
        <position position="137"/>
    </location>
    <ligand>
        <name>Mg(2+)</name>
        <dbReference type="ChEBI" id="CHEBI:18420"/>
    </ligand>
</feature>
<keyword evidence="7 17" id="KW-0288">FMN</keyword>
<keyword evidence="9 17" id="KW-0479">Metal-binding</keyword>
<dbReference type="Proteomes" id="UP001595846">
    <property type="component" value="Unassembled WGS sequence"/>
</dbReference>
<keyword evidence="8 17" id="KW-0808">Transferase</keyword>
<dbReference type="AlphaFoldDB" id="A0ABD5NM26"/>
<accession>A0ABD5NM26</accession>
<dbReference type="GeneID" id="73903414"/>
<evidence type="ECO:0000256" key="3">
    <source>
        <dbReference type="ARBA" id="ARBA00006428"/>
    </source>
</evidence>
<evidence type="ECO:0000256" key="11">
    <source>
        <dbReference type="ARBA" id="ARBA00022777"/>
    </source>
</evidence>
<reference evidence="19 20" key="1">
    <citation type="journal article" date="2019" name="Int. J. Syst. Evol. Microbiol.">
        <title>The Global Catalogue of Microorganisms (GCM) 10K type strain sequencing project: providing services to taxonomists for standard genome sequencing and annotation.</title>
        <authorList>
            <consortium name="The Broad Institute Genomics Platform"/>
            <consortium name="The Broad Institute Genome Sequencing Center for Infectious Disease"/>
            <person name="Wu L."/>
            <person name="Ma J."/>
        </authorList>
    </citation>
    <scope>NUCLEOTIDE SEQUENCE [LARGE SCALE GENOMIC DNA]</scope>
    <source>
        <strain evidence="19 20">IBRC-M 10256</strain>
    </source>
</reference>
<dbReference type="Gene3D" id="2.40.30.30">
    <property type="entry name" value="Riboflavin kinase-like"/>
    <property type="match status" value="1"/>
</dbReference>
<feature type="binding site" evidence="17">
    <location>
        <begin position="213"/>
        <end position="216"/>
    </location>
    <ligand>
        <name>CDP</name>
        <dbReference type="ChEBI" id="CHEBI:58069"/>
    </ligand>
</feature>
<comment type="caution">
    <text evidence="17">Lacks conserved residue(s) required for the propagation of feature annotation.</text>
</comment>
<dbReference type="InterPro" id="IPR036390">
    <property type="entry name" value="WH_DNA-bd_sf"/>
</dbReference>
<feature type="domain" description="HTH crp-type" evidence="18">
    <location>
        <begin position="24"/>
        <end position="76"/>
    </location>
</feature>
<dbReference type="HAMAP" id="MF_01285">
    <property type="entry name" value="Riboflavin_kinase"/>
    <property type="match status" value="1"/>
</dbReference>
<keyword evidence="12 17" id="KW-0460">Magnesium</keyword>
<dbReference type="EC" id="2.7.1.161" evidence="4 17"/>
<evidence type="ECO:0000256" key="8">
    <source>
        <dbReference type="ARBA" id="ARBA00022679"/>
    </source>
</evidence>
<evidence type="ECO:0000256" key="9">
    <source>
        <dbReference type="ARBA" id="ARBA00022723"/>
    </source>
</evidence>
<dbReference type="Pfam" id="PF13412">
    <property type="entry name" value="HTH_24"/>
    <property type="match status" value="1"/>
</dbReference>
<evidence type="ECO:0000256" key="6">
    <source>
        <dbReference type="ARBA" id="ARBA00022630"/>
    </source>
</evidence>
<dbReference type="GO" id="GO:0000166">
    <property type="term" value="F:nucleotide binding"/>
    <property type="evidence" value="ECO:0007669"/>
    <property type="project" value="UniProtKB-UniRule"/>
</dbReference>
<feature type="binding site" evidence="17">
    <location>
        <position position="200"/>
    </location>
    <ligand>
        <name>FMN</name>
        <dbReference type="ChEBI" id="CHEBI:58210"/>
    </ligand>
</feature>
<dbReference type="SUPFAM" id="SSF46785">
    <property type="entry name" value="Winged helix' DNA-binding domain"/>
    <property type="match status" value="1"/>
</dbReference>